<evidence type="ECO:0000259" key="4">
    <source>
        <dbReference type="PROSITE" id="PS50941"/>
    </source>
</evidence>
<dbReference type="Pfam" id="PF00187">
    <property type="entry name" value="Chitin_bind_1"/>
    <property type="match status" value="1"/>
</dbReference>
<feature type="domain" description="Chitin-binding type-1" evidence="4">
    <location>
        <begin position="344"/>
        <end position="395"/>
    </location>
</feature>
<sequence length="456" mass="49025">MSGLSAALSLPALLDTGAGVEAQLTLSSHRTSTWTMYGATTVSHAPHGIPTLVYNCAKMPAICRNVHVTYPLNTINQGTGPNGHGTLQGQSHLLLDFDRGGNAATRRGIACSGNLAAGHLGNPCPSLNQPHTVPFRKMLGRGSYPAARFNPTNIALGNPGYNTIANAAGQHSGMMWMCDEFPPASTVEGGSGARTICDPQNGRCDSNNDNGPPGGVNSEQNFQSWAHTALRSNMFDPPGRHGVYRFHFVTRFNTDIDGAAAEVHWYGEDATFAVGFGQPEKRYLDRTPAVHRAVESFYGNRTSVITRQLLQEEEYKVFRRHWIDNLHGNETCAPNVSISNCNATALCGRDSLNGEVVCRLNVCCSHYGYCGVEDDFCLGAGPHAPCQEGFGSCNVVSPPSCGGNSAFARSIGYYQLANMRERQCNRIPPDQIRTEGFPHLFAAFATINPSTFAVGP</sequence>
<keyword evidence="6" id="KW-1185">Reference proteome</keyword>
<evidence type="ECO:0000256" key="1">
    <source>
        <dbReference type="ARBA" id="ARBA00022669"/>
    </source>
</evidence>
<feature type="disulfide bond" evidence="2">
    <location>
        <begin position="358"/>
        <end position="370"/>
    </location>
</feature>
<dbReference type="InParanoid" id="A0A084R025"/>
<evidence type="ECO:0000256" key="3">
    <source>
        <dbReference type="SAM" id="SignalP"/>
    </source>
</evidence>
<dbReference type="AlphaFoldDB" id="A0A084R025"/>
<dbReference type="PROSITE" id="PS00026">
    <property type="entry name" value="CHIT_BIND_I_1"/>
    <property type="match status" value="1"/>
</dbReference>
<reference evidence="5 6" key="1">
    <citation type="journal article" date="2014" name="BMC Genomics">
        <title>Comparative genome sequencing reveals chemotype-specific gene clusters in the toxigenic black mold Stachybotrys.</title>
        <authorList>
            <person name="Semeiks J."/>
            <person name="Borek D."/>
            <person name="Otwinowski Z."/>
            <person name="Grishin N.V."/>
        </authorList>
    </citation>
    <scope>NUCLEOTIDE SEQUENCE [LARGE SCALE GENOMIC DNA]</scope>
    <source>
        <strain evidence="5 6">IBT 40285</strain>
    </source>
</reference>
<dbReference type="SUPFAM" id="SSF57016">
    <property type="entry name" value="Plant lectins/antimicrobial peptides"/>
    <property type="match status" value="1"/>
</dbReference>
<dbReference type="HOGENOM" id="CLU_600166_0_0_1"/>
<dbReference type="InterPro" id="IPR036861">
    <property type="entry name" value="Endochitinase-like_sf"/>
</dbReference>
<dbReference type="InterPro" id="IPR001002">
    <property type="entry name" value="Chitin-bd_1"/>
</dbReference>
<comment type="caution">
    <text evidence="2">Lacks conserved residue(s) required for the propagation of feature annotation.</text>
</comment>
<protein>
    <recommendedName>
        <fullName evidence="4">Chitin-binding type-1 domain-containing protein</fullName>
    </recommendedName>
</protein>
<feature type="signal peptide" evidence="3">
    <location>
        <begin position="1"/>
        <end position="22"/>
    </location>
</feature>
<evidence type="ECO:0000313" key="6">
    <source>
        <dbReference type="Proteomes" id="UP000028524"/>
    </source>
</evidence>
<dbReference type="STRING" id="1283841.A0A084R025"/>
<dbReference type="EMBL" id="KL659427">
    <property type="protein sequence ID" value="KFA69560.1"/>
    <property type="molecule type" value="Genomic_DNA"/>
</dbReference>
<dbReference type="InterPro" id="IPR018371">
    <property type="entry name" value="Chitin-binding_1_CS"/>
</dbReference>
<gene>
    <name evidence="5" type="ORF">S40285_07967</name>
</gene>
<dbReference type="InterPro" id="IPR029476">
    <property type="entry name" value="DNase_NucA_NucB"/>
</dbReference>
<dbReference type="SMART" id="SM00270">
    <property type="entry name" value="ChtBD1"/>
    <property type="match status" value="1"/>
</dbReference>
<dbReference type="Pfam" id="PF14040">
    <property type="entry name" value="DNase_NucA_NucB"/>
    <property type="match status" value="1"/>
</dbReference>
<accession>A0A084R025</accession>
<proteinExistence type="predicted"/>
<keyword evidence="3" id="KW-0732">Signal</keyword>
<feature type="chain" id="PRO_5001780019" description="Chitin-binding type-1 domain-containing protein" evidence="3">
    <location>
        <begin position="23"/>
        <end position="456"/>
    </location>
</feature>
<keyword evidence="2" id="KW-1015">Disulfide bond</keyword>
<evidence type="ECO:0000313" key="5">
    <source>
        <dbReference type="EMBL" id="KFA69560.1"/>
    </source>
</evidence>
<dbReference type="OrthoDB" id="73875at2759"/>
<organism evidence="5 6">
    <name type="scientific">Stachybotrys chlorohalonatus (strain IBT 40285)</name>
    <dbReference type="NCBI Taxonomy" id="1283841"/>
    <lineage>
        <taxon>Eukaryota</taxon>
        <taxon>Fungi</taxon>
        <taxon>Dikarya</taxon>
        <taxon>Ascomycota</taxon>
        <taxon>Pezizomycotina</taxon>
        <taxon>Sordariomycetes</taxon>
        <taxon>Hypocreomycetidae</taxon>
        <taxon>Hypocreales</taxon>
        <taxon>Stachybotryaceae</taxon>
        <taxon>Stachybotrys</taxon>
    </lineage>
</organism>
<dbReference type="GO" id="GO:0008061">
    <property type="term" value="F:chitin binding"/>
    <property type="evidence" value="ECO:0007669"/>
    <property type="project" value="UniProtKB-UniRule"/>
</dbReference>
<dbReference type="PROSITE" id="PS50941">
    <property type="entry name" value="CHIT_BIND_I_2"/>
    <property type="match status" value="1"/>
</dbReference>
<dbReference type="Gene3D" id="3.30.60.10">
    <property type="entry name" value="Endochitinase-like"/>
    <property type="match status" value="1"/>
</dbReference>
<name>A0A084R025_STAC4</name>
<dbReference type="Proteomes" id="UP000028524">
    <property type="component" value="Unassembled WGS sequence"/>
</dbReference>
<evidence type="ECO:0000256" key="2">
    <source>
        <dbReference type="PROSITE-ProRule" id="PRU00261"/>
    </source>
</evidence>
<keyword evidence="1 2" id="KW-0147">Chitin-binding</keyword>
<feature type="disulfide bond" evidence="2">
    <location>
        <begin position="363"/>
        <end position="377"/>
    </location>
</feature>